<reference evidence="2 3" key="1">
    <citation type="submission" date="2016-07" db="EMBL/GenBank/DDBJ databases">
        <title>Comparative genomics of the entomopathogenic fungus Beauveria bassiana.</title>
        <authorList>
            <person name="Valero Jimenez C.A."/>
            <person name="Zwaan B.J."/>
            <person name="Van Kan J.A."/>
            <person name="Takken W."/>
            <person name="Debets A.J."/>
            <person name="Schoustra S.E."/>
            <person name="Koenraadt C.J."/>
        </authorList>
    </citation>
    <scope>NUCLEOTIDE SEQUENCE [LARGE SCALE GENOMIC DNA]</scope>
    <source>
        <strain evidence="2 3">ARSEF 8028</strain>
    </source>
</reference>
<comment type="caution">
    <text evidence="2">The sequence shown here is derived from an EMBL/GenBank/DDBJ whole genome shotgun (WGS) entry which is preliminary data.</text>
</comment>
<keyword evidence="1" id="KW-0732">Signal</keyword>
<dbReference type="Gene3D" id="2.170.15.10">
    <property type="entry name" value="Proaerolysin, chain A, domain 3"/>
    <property type="match status" value="1"/>
</dbReference>
<name>A0A2S7YH07_BEABA</name>
<dbReference type="EMBL" id="JRHA01000005">
    <property type="protein sequence ID" value="PQK15471.1"/>
    <property type="molecule type" value="Genomic_DNA"/>
</dbReference>
<evidence type="ECO:0000313" key="3">
    <source>
        <dbReference type="Proteomes" id="UP000237441"/>
    </source>
</evidence>
<organism evidence="2 3">
    <name type="scientific">Beauveria bassiana</name>
    <name type="common">White muscardine disease fungus</name>
    <name type="synonym">Tritirachium shiotae</name>
    <dbReference type="NCBI Taxonomy" id="176275"/>
    <lineage>
        <taxon>Eukaryota</taxon>
        <taxon>Fungi</taxon>
        <taxon>Dikarya</taxon>
        <taxon>Ascomycota</taxon>
        <taxon>Pezizomycotina</taxon>
        <taxon>Sordariomycetes</taxon>
        <taxon>Hypocreomycetidae</taxon>
        <taxon>Hypocreales</taxon>
        <taxon>Cordycipitaceae</taxon>
        <taxon>Beauveria</taxon>
    </lineage>
</organism>
<gene>
    <name evidence="2" type="ORF">BB8028_0005g09840</name>
</gene>
<dbReference type="AlphaFoldDB" id="A0A2S7YH07"/>
<evidence type="ECO:0000313" key="2">
    <source>
        <dbReference type="EMBL" id="PQK15471.1"/>
    </source>
</evidence>
<feature type="chain" id="PRO_5015617366" evidence="1">
    <location>
        <begin position="17"/>
        <end position="321"/>
    </location>
</feature>
<feature type="signal peptide" evidence="1">
    <location>
        <begin position="1"/>
        <end position="16"/>
    </location>
</feature>
<accession>A0A2S7YH07</accession>
<dbReference type="Proteomes" id="UP000237441">
    <property type="component" value="Unassembled WGS sequence"/>
</dbReference>
<protein>
    <submittedName>
        <fullName evidence="2">Uncharacterized protein</fullName>
    </submittedName>
</protein>
<dbReference type="OrthoDB" id="4928074at2759"/>
<proteinExistence type="predicted"/>
<dbReference type="SUPFAM" id="SSF56973">
    <property type="entry name" value="Aerolisin/ETX pore-forming domain"/>
    <property type="match status" value="1"/>
</dbReference>
<sequence length="321" mass="36215">MKILTSFALFAAAATALPTEEQPVGVALGNDTPSYAHDVLARLEMLSWDRSQPPKYTTDEDWQPICFDNWFFFTHVQFWEEMWILADRPMTKKAFYIPHIEAAAINTGRNKDMALEITSSTTSTKTETKGWSIGAKIIGNFGKKDVAAGAVEVSASYSDTKTTTNSDTKTVAYKGVCEPGYECRIETWSFHLNLNAVAGRDMFFQQWGSLMGYETKELCSMHFTVKRCEQFTMRFDQNCQESSPGSRDYTLINKTKDVQLTVPIKEENGWQPMSRVVLVSEPLTAKKARAELEQSSIGTKETVMKSIEQGTKYQFLDGQEE</sequence>
<evidence type="ECO:0000256" key="1">
    <source>
        <dbReference type="SAM" id="SignalP"/>
    </source>
</evidence>